<feature type="coiled-coil region" evidence="1">
    <location>
        <begin position="11"/>
        <end position="86"/>
    </location>
</feature>
<gene>
    <name evidence="2" type="ORF">Tcan_07463</name>
</gene>
<evidence type="ECO:0000256" key="1">
    <source>
        <dbReference type="SAM" id="Coils"/>
    </source>
</evidence>
<keyword evidence="1" id="KW-0175">Coiled coil</keyword>
<protein>
    <submittedName>
        <fullName evidence="2">Uncharacterized protein</fullName>
    </submittedName>
</protein>
<accession>A0A0B2VP77</accession>
<evidence type="ECO:0000313" key="2">
    <source>
        <dbReference type="EMBL" id="KHN85311.1"/>
    </source>
</evidence>
<keyword evidence="3" id="KW-1185">Reference proteome</keyword>
<sequence>MVWPHNYETNVKECEEESKALRLAVEASENKKKNELNMEQLKAQLESSQKKAIDLEKENNELIERLQRIEKDSKNVQIERDECLKKNENKTARLHKEGDAKAEVSDTNSEYLYWICLSSRTYNCSDIIIKGMKKDFQHKPLANFLVSLGR</sequence>
<name>A0A0B2VP77_TOXCA</name>
<dbReference type="Proteomes" id="UP000031036">
    <property type="component" value="Unassembled WGS sequence"/>
</dbReference>
<organism evidence="2 3">
    <name type="scientific">Toxocara canis</name>
    <name type="common">Canine roundworm</name>
    <dbReference type="NCBI Taxonomy" id="6265"/>
    <lineage>
        <taxon>Eukaryota</taxon>
        <taxon>Metazoa</taxon>
        <taxon>Ecdysozoa</taxon>
        <taxon>Nematoda</taxon>
        <taxon>Chromadorea</taxon>
        <taxon>Rhabditida</taxon>
        <taxon>Spirurina</taxon>
        <taxon>Ascaridomorpha</taxon>
        <taxon>Ascaridoidea</taxon>
        <taxon>Toxocaridae</taxon>
        <taxon>Toxocara</taxon>
    </lineage>
</organism>
<reference evidence="2 3" key="1">
    <citation type="submission" date="2014-11" db="EMBL/GenBank/DDBJ databases">
        <title>Genetic blueprint of the zoonotic pathogen Toxocara canis.</title>
        <authorList>
            <person name="Zhu X.-Q."/>
            <person name="Korhonen P.K."/>
            <person name="Cai H."/>
            <person name="Young N.D."/>
            <person name="Nejsum P."/>
            <person name="von Samson-Himmelstjerna G."/>
            <person name="Boag P.R."/>
            <person name="Tan P."/>
            <person name="Li Q."/>
            <person name="Min J."/>
            <person name="Yang Y."/>
            <person name="Wang X."/>
            <person name="Fang X."/>
            <person name="Hall R.S."/>
            <person name="Hofmann A."/>
            <person name="Sternberg P.W."/>
            <person name="Jex A.R."/>
            <person name="Gasser R.B."/>
        </authorList>
    </citation>
    <scope>NUCLEOTIDE SEQUENCE [LARGE SCALE GENOMIC DNA]</scope>
    <source>
        <strain evidence="2">PN_DK_2014</strain>
    </source>
</reference>
<proteinExistence type="predicted"/>
<evidence type="ECO:0000313" key="3">
    <source>
        <dbReference type="Proteomes" id="UP000031036"/>
    </source>
</evidence>
<dbReference type="AlphaFoldDB" id="A0A0B2VP77"/>
<comment type="caution">
    <text evidence="2">The sequence shown here is derived from an EMBL/GenBank/DDBJ whole genome shotgun (WGS) entry which is preliminary data.</text>
</comment>
<dbReference type="EMBL" id="JPKZ01000812">
    <property type="protein sequence ID" value="KHN85311.1"/>
    <property type="molecule type" value="Genomic_DNA"/>
</dbReference>